<dbReference type="EMBL" id="JAVREO010000188">
    <property type="protein sequence ID" value="MDT0271046.1"/>
    <property type="molecule type" value="Genomic_DNA"/>
</dbReference>
<reference evidence="2" key="1">
    <citation type="submission" date="2023-07" db="EMBL/GenBank/DDBJ databases">
        <title>30 novel species of actinomycetes from the DSMZ collection.</title>
        <authorList>
            <person name="Nouioui I."/>
        </authorList>
    </citation>
    <scope>NUCLEOTIDE SEQUENCE [LARGE SCALE GENOMIC DNA]</scope>
    <source>
        <strain evidence="2">DSM 44915</strain>
    </source>
</reference>
<comment type="caution">
    <text evidence="1">The sequence shown here is derived from an EMBL/GenBank/DDBJ whole genome shotgun (WGS) entry which is preliminary data.</text>
</comment>
<keyword evidence="2" id="KW-1185">Reference proteome</keyword>
<evidence type="ECO:0000313" key="2">
    <source>
        <dbReference type="Proteomes" id="UP001183410"/>
    </source>
</evidence>
<name>A0ABU2K1B0_9ACTN</name>
<proteinExistence type="predicted"/>
<dbReference type="RefSeq" id="WP_311671072.1">
    <property type="nucleotide sequence ID" value="NZ_JAVREO010000188.1"/>
</dbReference>
<gene>
    <name evidence="1" type="ORF">RM844_32735</name>
</gene>
<accession>A0ABU2K1B0</accession>
<sequence>VIDANFGQVFRGDGKGNFQYVKQPESGLSVTGDVKSMNVISVNGRQYLLMGINNVGVDCYELKR</sequence>
<organism evidence="1 2">
    <name type="scientific">Streptomyces chisholmiae</name>
    <dbReference type="NCBI Taxonomy" id="3075540"/>
    <lineage>
        <taxon>Bacteria</taxon>
        <taxon>Bacillati</taxon>
        <taxon>Actinomycetota</taxon>
        <taxon>Actinomycetes</taxon>
        <taxon>Kitasatosporales</taxon>
        <taxon>Streptomycetaceae</taxon>
        <taxon>Streptomyces</taxon>
    </lineage>
</organism>
<protein>
    <submittedName>
        <fullName evidence="1">Uncharacterized protein</fullName>
    </submittedName>
</protein>
<dbReference type="Proteomes" id="UP001183410">
    <property type="component" value="Unassembled WGS sequence"/>
</dbReference>
<feature type="non-terminal residue" evidence="1">
    <location>
        <position position="1"/>
    </location>
</feature>
<evidence type="ECO:0000313" key="1">
    <source>
        <dbReference type="EMBL" id="MDT0271046.1"/>
    </source>
</evidence>